<keyword evidence="5" id="KW-0143">Chaperone</keyword>
<evidence type="ECO:0000256" key="3">
    <source>
        <dbReference type="ARBA" id="ARBA00022490"/>
    </source>
</evidence>
<keyword evidence="6" id="KW-0282">Flagellum</keyword>
<gene>
    <name evidence="6" type="ORF">C8N35_10748</name>
</gene>
<dbReference type="Gene3D" id="1.20.120.340">
    <property type="entry name" value="Flagellar protein FliS"/>
    <property type="match status" value="1"/>
</dbReference>
<accession>A0A2T5V6G1</accession>
<sequence length="136" mass="14685">MSVMMNQAISAYRKATTTVPPVKAVVLLYDEAINAAQRAAEATDEKLYDEAQTQMLRAVTILRGLRQALDMDAGGSVAKQLMGVYSSVILALTQTAGKPDAVERYHRLAEGLTELRDAWATMTTLPARGMPAEAAE</sequence>
<evidence type="ECO:0000256" key="4">
    <source>
        <dbReference type="ARBA" id="ARBA00022795"/>
    </source>
</evidence>
<reference evidence="6 7" key="1">
    <citation type="submission" date="2018-04" db="EMBL/GenBank/DDBJ databases">
        <title>Genomic Encyclopedia of Archaeal and Bacterial Type Strains, Phase II (KMG-II): from individual species to whole genera.</title>
        <authorList>
            <person name="Goeker M."/>
        </authorList>
    </citation>
    <scope>NUCLEOTIDE SEQUENCE [LARGE SCALE GENOMIC DNA]</scope>
    <source>
        <strain evidence="6 7">DSM 23382</strain>
    </source>
</reference>
<keyword evidence="3" id="KW-0963">Cytoplasm</keyword>
<protein>
    <submittedName>
        <fullName evidence="6">Flagellar protein FliS</fullName>
    </submittedName>
</protein>
<keyword evidence="4" id="KW-1005">Bacterial flagellum biogenesis</keyword>
<dbReference type="OrthoDB" id="7677889at2"/>
<evidence type="ECO:0000313" key="6">
    <source>
        <dbReference type="EMBL" id="PTW59335.1"/>
    </source>
</evidence>
<dbReference type="PANTHER" id="PTHR34773">
    <property type="entry name" value="FLAGELLAR SECRETION CHAPERONE FLIS"/>
    <property type="match status" value="1"/>
</dbReference>
<dbReference type="GO" id="GO:0005829">
    <property type="term" value="C:cytosol"/>
    <property type="evidence" value="ECO:0007669"/>
    <property type="project" value="UniProtKB-SubCell"/>
</dbReference>
<keyword evidence="7" id="KW-1185">Reference proteome</keyword>
<keyword evidence="6" id="KW-0966">Cell projection</keyword>
<dbReference type="InterPro" id="IPR003713">
    <property type="entry name" value="FliS"/>
</dbReference>
<comment type="similarity">
    <text evidence="2">Belongs to the FliS family.</text>
</comment>
<dbReference type="RefSeq" id="WP_107990876.1">
    <property type="nucleotide sequence ID" value="NZ_QAYG01000007.1"/>
</dbReference>
<dbReference type="GO" id="GO:0044780">
    <property type="term" value="P:bacterial-type flagellum assembly"/>
    <property type="evidence" value="ECO:0007669"/>
    <property type="project" value="InterPro"/>
</dbReference>
<organism evidence="6 7">
    <name type="scientific">Breoghania corrubedonensis</name>
    <dbReference type="NCBI Taxonomy" id="665038"/>
    <lineage>
        <taxon>Bacteria</taxon>
        <taxon>Pseudomonadati</taxon>
        <taxon>Pseudomonadota</taxon>
        <taxon>Alphaproteobacteria</taxon>
        <taxon>Hyphomicrobiales</taxon>
        <taxon>Stappiaceae</taxon>
        <taxon>Breoghania</taxon>
    </lineage>
</organism>
<name>A0A2T5V6G1_9HYPH</name>
<dbReference type="GO" id="GO:0071973">
    <property type="term" value="P:bacterial-type flagellum-dependent cell motility"/>
    <property type="evidence" value="ECO:0007669"/>
    <property type="project" value="TreeGrafter"/>
</dbReference>
<comment type="caution">
    <text evidence="6">The sequence shown here is derived from an EMBL/GenBank/DDBJ whole genome shotgun (WGS) entry which is preliminary data.</text>
</comment>
<evidence type="ECO:0000256" key="1">
    <source>
        <dbReference type="ARBA" id="ARBA00004514"/>
    </source>
</evidence>
<dbReference type="EMBL" id="QAYG01000007">
    <property type="protein sequence ID" value="PTW59335.1"/>
    <property type="molecule type" value="Genomic_DNA"/>
</dbReference>
<evidence type="ECO:0000256" key="2">
    <source>
        <dbReference type="ARBA" id="ARBA00008787"/>
    </source>
</evidence>
<dbReference type="Pfam" id="PF02561">
    <property type="entry name" value="FliS"/>
    <property type="match status" value="1"/>
</dbReference>
<comment type="subcellular location">
    <subcellularLocation>
        <location evidence="1">Cytoplasm</location>
        <location evidence="1">Cytosol</location>
    </subcellularLocation>
</comment>
<dbReference type="Proteomes" id="UP000244081">
    <property type="component" value="Unassembled WGS sequence"/>
</dbReference>
<dbReference type="SUPFAM" id="SSF101116">
    <property type="entry name" value="Flagellar export chaperone FliS"/>
    <property type="match status" value="1"/>
</dbReference>
<keyword evidence="6" id="KW-0969">Cilium</keyword>
<dbReference type="PANTHER" id="PTHR34773:SF1">
    <property type="entry name" value="FLAGELLAR SECRETION CHAPERONE FLIS"/>
    <property type="match status" value="1"/>
</dbReference>
<dbReference type="InterPro" id="IPR036584">
    <property type="entry name" value="FliS_sf"/>
</dbReference>
<evidence type="ECO:0000313" key="7">
    <source>
        <dbReference type="Proteomes" id="UP000244081"/>
    </source>
</evidence>
<proteinExistence type="inferred from homology"/>
<evidence type="ECO:0000256" key="5">
    <source>
        <dbReference type="ARBA" id="ARBA00023186"/>
    </source>
</evidence>
<dbReference type="AlphaFoldDB" id="A0A2T5V6G1"/>
<dbReference type="CDD" id="cd16098">
    <property type="entry name" value="FliS"/>
    <property type="match status" value="1"/>
</dbReference>